<dbReference type="CDD" id="cd19051">
    <property type="entry name" value="LGIC_TM_cation"/>
    <property type="match status" value="1"/>
</dbReference>
<dbReference type="EMBL" id="JAODUP010000078">
    <property type="protein sequence ID" value="KAK2163528.1"/>
    <property type="molecule type" value="Genomic_DNA"/>
</dbReference>
<dbReference type="Proteomes" id="UP001208570">
    <property type="component" value="Unassembled WGS sequence"/>
</dbReference>
<evidence type="ECO:0000259" key="3">
    <source>
        <dbReference type="Pfam" id="PF02932"/>
    </source>
</evidence>
<evidence type="ECO:0000313" key="4">
    <source>
        <dbReference type="EMBL" id="KAK2163528.1"/>
    </source>
</evidence>
<dbReference type="GO" id="GO:0005216">
    <property type="term" value="F:monoatomic ion channel activity"/>
    <property type="evidence" value="ECO:0007669"/>
    <property type="project" value="InterPro"/>
</dbReference>
<sequence length="340" mass="39077">MFIIVTFIIIIIIIINNNNILFMVVLYGRAEFYFKCCPNEKFANVQFSIFLRRRYTFYVMNVILPSLMTSVLLLSIFFCTPGQKVQIGVVVLLSFRIFLLNVTDIHISCMSCPAVEALLQCPLQRIYLTCTMAITTLSMVLTVFVLNLHHVTDRPVPRWAKKLVLVYLARLMCMCQFESKIIREEEEIQERKNKYRVTPNSLGKAIGSQIGLLASLNGTLGVKSSPAGRPRDRKQSTDGGFLDKHEVNYRSRYTYGQEENSDRIDPKRLEEEWTREWRHLAEVVDRLFFWLFLSAIVITTLLLFHPLTKAYFSLLGDETILGNKDNPKPDIASDEQPGSG</sequence>
<evidence type="ECO:0000313" key="5">
    <source>
        <dbReference type="Proteomes" id="UP001208570"/>
    </source>
</evidence>
<keyword evidence="2" id="KW-0812">Transmembrane</keyword>
<dbReference type="InterPro" id="IPR038050">
    <property type="entry name" value="Neuro_actylchol_rec"/>
</dbReference>
<feature type="region of interest" description="Disordered" evidence="1">
    <location>
        <begin position="221"/>
        <end position="241"/>
    </location>
</feature>
<accession>A0AAD9K3S1</accession>
<gene>
    <name evidence="4" type="ORF">LSH36_78g04013</name>
</gene>
<evidence type="ECO:0000256" key="2">
    <source>
        <dbReference type="SAM" id="Phobius"/>
    </source>
</evidence>
<dbReference type="GO" id="GO:0016020">
    <property type="term" value="C:membrane"/>
    <property type="evidence" value="ECO:0007669"/>
    <property type="project" value="InterPro"/>
</dbReference>
<keyword evidence="2" id="KW-1133">Transmembrane helix</keyword>
<dbReference type="Pfam" id="PF02932">
    <property type="entry name" value="Neur_chan_memb"/>
    <property type="match status" value="1"/>
</dbReference>
<feature type="transmembrane region" description="Helical" evidence="2">
    <location>
        <begin position="6"/>
        <end position="27"/>
    </location>
</feature>
<feature type="domain" description="Neurotransmitter-gated ion-channel transmembrane" evidence="3">
    <location>
        <begin position="62"/>
        <end position="304"/>
    </location>
</feature>
<organism evidence="4 5">
    <name type="scientific">Paralvinella palmiformis</name>
    <dbReference type="NCBI Taxonomy" id="53620"/>
    <lineage>
        <taxon>Eukaryota</taxon>
        <taxon>Metazoa</taxon>
        <taxon>Spiralia</taxon>
        <taxon>Lophotrochozoa</taxon>
        <taxon>Annelida</taxon>
        <taxon>Polychaeta</taxon>
        <taxon>Sedentaria</taxon>
        <taxon>Canalipalpata</taxon>
        <taxon>Terebellida</taxon>
        <taxon>Terebelliformia</taxon>
        <taxon>Alvinellidae</taxon>
        <taxon>Paralvinella</taxon>
    </lineage>
</organism>
<reference evidence="4" key="1">
    <citation type="journal article" date="2023" name="Mol. Biol. Evol.">
        <title>Third-Generation Sequencing Reveals the Adaptive Role of the Epigenome in Three Deep-Sea Polychaetes.</title>
        <authorList>
            <person name="Perez M."/>
            <person name="Aroh O."/>
            <person name="Sun Y."/>
            <person name="Lan Y."/>
            <person name="Juniper S.K."/>
            <person name="Young C.R."/>
            <person name="Angers B."/>
            <person name="Qian P.Y."/>
        </authorList>
    </citation>
    <scope>NUCLEOTIDE SEQUENCE</scope>
    <source>
        <strain evidence="4">P08H-3</strain>
    </source>
</reference>
<evidence type="ECO:0000256" key="1">
    <source>
        <dbReference type="SAM" id="MobiDB-lite"/>
    </source>
</evidence>
<dbReference type="PANTHER" id="PTHR18945">
    <property type="entry name" value="NEUROTRANSMITTER GATED ION CHANNEL"/>
    <property type="match status" value="1"/>
</dbReference>
<feature type="transmembrane region" description="Helical" evidence="2">
    <location>
        <begin position="126"/>
        <end position="147"/>
    </location>
</feature>
<dbReference type="InterPro" id="IPR006029">
    <property type="entry name" value="Neurotrans-gated_channel_TM"/>
</dbReference>
<feature type="compositionally biased region" description="Basic and acidic residues" evidence="1">
    <location>
        <begin position="229"/>
        <end position="241"/>
    </location>
</feature>
<dbReference type="SUPFAM" id="SSF90112">
    <property type="entry name" value="Neurotransmitter-gated ion-channel transmembrane pore"/>
    <property type="match status" value="1"/>
</dbReference>
<name>A0AAD9K3S1_9ANNE</name>
<protein>
    <recommendedName>
        <fullName evidence="3">Neurotransmitter-gated ion-channel transmembrane domain-containing protein</fullName>
    </recommendedName>
</protein>
<feature type="transmembrane region" description="Helical" evidence="2">
    <location>
        <begin position="55"/>
        <end position="78"/>
    </location>
</feature>
<dbReference type="GO" id="GO:0004888">
    <property type="term" value="F:transmembrane signaling receptor activity"/>
    <property type="evidence" value="ECO:0007669"/>
    <property type="project" value="InterPro"/>
</dbReference>
<keyword evidence="2" id="KW-0472">Membrane</keyword>
<feature type="transmembrane region" description="Helical" evidence="2">
    <location>
        <begin position="287"/>
        <end position="307"/>
    </location>
</feature>
<dbReference type="InterPro" id="IPR006201">
    <property type="entry name" value="Neur_channel"/>
</dbReference>
<dbReference type="InterPro" id="IPR036719">
    <property type="entry name" value="Neuro-gated_channel_TM_sf"/>
</dbReference>
<comment type="caution">
    <text evidence="4">The sequence shown here is derived from an EMBL/GenBank/DDBJ whole genome shotgun (WGS) entry which is preliminary data.</text>
</comment>
<dbReference type="AlphaFoldDB" id="A0AAD9K3S1"/>
<dbReference type="Gene3D" id="1.20.58.390">
    <property type="entry name" value="Neurotransmitter-gated ion-channel transmembrane domain"/>
    <property type="match status" value="2"/>
</dbReference>
<proteinExistence type="predicted"/>
<keyword evidence="5" id="KW-1185">Reference proteome</keyword>